<accession>A0A5Q0TIA0</accession>
<evidence type="ECO:0000313" key="2">
    <source>
        <dbReference type="Proteomes" id="UP000348942"/>
    </source>
</evidence>
<dbReference type="RefSeq" id="WP_153448737.1">
    <property type="nucleotide sequence ID" value="NZ_CP045700.1"/>
</dbReference>
<dbReference type="InterPro" id="IPR008018">
    <property type="entry name" value="Phage_tail_attach_FII"/>
</dbReference>
<reference evidence="1 2" key="1">
    <citation type="submission" date="2019-10" db="EMBL/GenBank/DDBJ databases">
        <title>Vibrio sp. nov., isolated from Coralline algae surface.</title>
        <authorList>
            <person name="Geng Y."/>
            <person name="Zhang X."/>
        </authorList>
    </citation>
    <scope>NUCLEOTIDE SEQUENCE [LARGE SCALE GENOMIC DNA]</scope>
    <source>
        <strain evidence="1 2">SM1977</strain>
    </source>
</reference>
<name>A0A5Q0TIA0_9VIBR</name>
<dbReference type="InterPro" id="IPR053734">
    <property type="entry name" value="Phage_Head-Tail_Connect_sf"/>
</dbReference>
<dbReference type="Gene3D" id="2.40.10.180">
    <property type="entry name" value="Phage tail proteins"/>
    <property type="match status" value="1"/>
</dbReference>
<keyword evidence="2" id="KW-1185">Reference proteome</keyword>
<dbReference type="SUPFAM" id="SSF69279">
    <property type="entry name" value="Phage tail proteins"/>
    <property type="match status" value="1"/>
</dbReference>
<proteinExistence type="predicted"/>
<dbReference type="Pfam" id="PF05354">
    <property type="entry name" value="Phage_attach"/>
    <property type="match status" value="1"/>
</dbReference>
<protein>
    <submittedName>
        <fullName evidence="1">Uncharacterized protein</fullName>
    </submittedName>
</protein>
<sequence length="115" mass="12458">MRTWNLGVTDMDVALMAEFSIPIILHLPMGDVETKGVFDDPFSLSQVGSGGRISDSAPELSLRDEDALGIEARQLVTISGKQWLVVTPPEPDGTGITKLILGNYSGEQSKPVIRY</sequence>
<gene>
    <name evidence="1" type="ORF">GFB47_14415</name>
</gene>
<dbReference type="AlphaFoldDB" id="A0A5Q0TIA0"/>
<dbReference type="Proteomes" id="UP000348942">
    <property type="component" value="Chromosome 2"/>
</dbReference>
<dbReference type="EMBL" id="CP045700">
    <property type="protein sequence ID" value="QGA66604.1"/>
    <property type="molecule type" value="Genomic_DNA"/>
</dbReference>
<organism evidence="1 2">
    <name type="scientific">Vibrio algicola</name>
    <dbReference type="NCBI Taxonomy" id="2662262"/>
    <lineage>
        <taxon>Bacteria</taxon>
        <taxon>Pseudomonadati</taxon>
        <taxon>Pseudomonadota</taxon>
        <taxon>Gammaproteobacteria</taxon>
        <taxon>Vibrionales</taxon>
        <taxon>Vibrionaceae</taxon>
        <taxon>Vibrio</taxon>
    </lineage>
</organism>
<dbReference type="GO" id="GO:0019068">
    <property type="term" value="P:virion assembly"/>
    <property type="evidence" value="ECO:0007669"/>
    <property type="project" value="InterPro"/>
</dbReference>
<evidence type="ECO:0000313" key="1">
    <source>
        <dbReference type="EMBL" id="QGA66604.1"/>
    </source>
</evidence>